<reference evidence="9 10" key="1">
    <citation type="journal article" date="2012" name="PLoS Pathog.">
        <title>Diverse lifestyles and strategies of plant pathogenesis encoded in the genomes of eighteen Dothideomycetes fungi.</title>
        <authorList>
            <person name="Ohm R.A."/>
            <person name="Feau N."/>
            <person name="Henrissat B."/>
            <person name="Schoch C.L."/>
            <person name="Horwitz B.A."/>
            <person name="Barry K.W."/>
            <person name="Condon B.J."/>
            <person name="Copeland A.C."/>
            <person name="Dhillon B."/>
            <person name="Glaser F."/>
            <person name="Hesse C.N."/>
            <person name="Kosti I."/>
            <person name="LaButti K."/>
            <person name="Lindquist E.A."/>
            <person name="Lucas S."/>
            <person name="Salamov A.A."/>
            <person name="Bradshaw R.E."/>
            <person name="Ciuffetti L."/>
            <person name="Hamelin R.C."/>
            <person name="Kema G.H.J."/>
            <person name="Lawrence C."/>
            <person name="Scott J.A."/>
            <person name="Spatafora J.W."/>
            <person name="Turgeon B.G."/>
            <person name="de Wit P.J.G.M."/>
            <person name="Zhong S."/>
            <person name="Goodwin S.B."/>
            <person name="Grigoriev I.V."/>
        </authorList>
    </citation>
    <scope>NUCLEOTIDE SEQUENCE [LARGE SCALE GENOMIC DNA]</scope>
    <source>
        <strain evidence="9 10">CIRAD86</strain>
    </source>
</reference>
<evidence type="ECO:0000256" key="1">
    <source>
        <dbReference type="ARBA" id="ARBA00004906"/>
    </source>
</evidence>
<accession>M3A0B7</accession>
<dbReference type="Pfam" id="PF12678">
    <property type="entry name" value="zf-rbx1"/>
    <property type="match status" value="1"/>
</dbReference>
<comment type="pathway">
    <text evidence="1">Protein modification; protein ubiquitination.</text>
</comment>
<dbReference type="UniPathway" id="UPA00143"/>
<evidence type="ECO:0000313" key="10">
    <source>
        <dbReference type="Proteomes" id="UP000016932"/>
    </source>
</evidence>
<dbReference type="GeneID" id="19336582"/>
<proteinExistence type="predicted"/>
<dbReference type="SUPFAM" id="SSF57850">
    <property type="entry name" value="RING/U-box"/>
    <property type="match status" value="1"/>
</dbReference>
<keyword evidence="5" id="KW-0862">Zinc</keyword>
<dbReference type="InterPro" id="IPR001841">
    <property type="entry name" value="Znf_RING"/>
</dbReference>
<sequence length="508" mass="57253">MQEWLQMRTSDLSCCAPGIRAQTVIAKDASQGVASDKTSKMCRVKVKARPRGCASALPSLRIVPQLPILPPPLPLPASFCHQHKIHTCTLTHSRTLIPHLVSIDAMTENGTFILDAQNGRLGLQTRFETLRTCPQSYFRQYICYDSALLSSLPISKSQVTTRPLSSIRQACRITRINIQDKQYNQASLGKLPPKMPTESCPLPSRKEFLASLGDSVSRESITCGICLQETRTAHNAPRNCPRHGKKPERTVVVHDNHKFGKRCITAWLKKNNSCPLCRKQLFIKPKPRSTVNVDESGAGHASLDDPPDLIVTVREGQRTHRVPLLRTNEEGTVEWDPDPEIAAIQAEIVAAERIQNRIHRYLDELDRLEFEDHGIAWEINEVGWRQVGLWRLLQPYLSLIRITAALRWSGCRGGLTFDDHHNEVDPHEAGYQRLVKGRASERGYQESSKFHNRHVMLSDMTSLPWATNMYTIPSLCLRQRYQSLASHPMCSSTIPVAGLCSRPHLSRL</sequence>
<gene>
    <name evidence="9" type="ORF">MYCFIDRAFT_207339</name>
</gene>
<evidence type="ECO:0000256" key="6">
    <source>
        <dbReference type="PROSITE-ProRule" id="PRU00175"/>
    </source>
</evidence>
<feature type="domain" description="RING-type" evidence="8">
    <location>
        <begin position="223"/>
        <end position="278"/>
    </location>
</feature>
<dbReference type="KEGG" id="pfj:MYCFIDRAFT_207339"/>
<keyword evidence="3 6" id="KW-0863">Zinc-finger</keyword>
<feature type="region of interest" description="Disordered" evidence="7">
    <location>
        <begin position="288"/>
        <end position="307"/>
    </location>
</feature>
<keyword evidence="4" id="KW-0833">Ubl conjugation pathway</keyword>
<dbReference type="InterPro" id="IPR024766">
    <property type="entry name" value="Znf_RING_H2"/>
</dbReference>
<dbReference type="EMBL" id="KB446557">
    <property type="protein sequence ID" value="EME84609.1"/>
    <property type="molecule type" value="Genomic_DNA"/>
</dbReference>
<protein>
    <recommendedName>
        <fullName evidence="8">RING-type domain-containing protein</fullName>
    </recommendedName>
</protein>
<name>M3A0B7_PSEFD</name>
<dbReference type="RefSeq" id="XP_007925233.1">
    <property type="nucleotide sequence ID" value="XM_007927042.1"/>
</dbReference>
<evidence type="ECO:0000256" key="4">
    <source>
        <dbReference type="ARBA" id="ARBA00022786"/>
    </source>
</evidence>
<evidence type="ECO:0000256" key="2">
    <source>
        <dbReference type="ARBA" id="ARBA00022723"/>
    </source>
</evidence>
<evidence type="ECO:0000256" key="5">
    <source>
        <dbReference type="ARBA" id="ARBA00022833"/>
    </source>
</evidence>
<evidence type="ECO:0000313" key="9">
    <source>
        <dbReference type="EMBL" id="EME84609.1"/>
    </source>
</evidence>
<dbReference type="Gene3D" id="3.30.40.10">
    <property type="entry name" value="Zinc/RING finger domain, C3HC4 (zinc finger)"/>
    <property type="match status" value="1"/>
</dbReference>
<dbReference type="InterPro" id="IPR013083">
    <property type="entry name" value="Znf_RING/FYVE/PHD"/>
</dbReference>
<dbReference type="VEuPathDB" id="FungiDB:MYCFIDRAFT_207339"/>
<dbReference type="OrthoDB" id="2849579at2759"/>
<dbReference type="GO" id="GO:0008270">
    <property type="term" value="F:zinc ion binding"/>
    <property type="evidence" value="ECO:0007669"/>
    <property type="project" value="UniProtKB-KW"/>
</dbReference>
<dbReference type="AlphaFoldDB" id="M3A0B7"/>
<dbReference type="GO" id="GO:0016567">
    <property type="term" value="P:protein ubiquitination"/>
    <property type="evidence" value="ECO:0007669"/>
    <property type="project" value="UniProtKB-UniPathway"/>
</dbReference>
<dbReference type="PROSITE" id="PS50089">
    <property type="entry name" value="ZF_RING_2"/>
    <property type="match status" value="1"/>
</dbReference>
<evidence type="ECO:0000256" key="7">
    <source>
        <dbReference type="SAM" id="MobiDB-lite"/>
    </source>
</evidence>
<dbReference type="Proteomes" id="UP000016932">
    <property type="component" value="Unassembled WGS sequence"/>
</dbReference>
<organism evidence="9 10">
    <name type="scientific">Pseudocercospora fijiensis (strain CIRAD86)</name>
    <name type="common">Black leaf streak disease fungus</name>
    <name type="synonym">Mycosphaerella fijiensis</name>
    <dbReference type="NCBI Taxonomy" id="383855"/>
    <lineage>
        <taxon>Eukaryota</taxon>
        <taxon>Fungi</taxon>
        <taxon>Dikarya</taxon>
        <taxon>Ascomycota</taxon>
        <taxon>Pezizomycotina</taxon>
        <taxon>Dothideomycetes</taxon>
        <taxon>Dothideomycetidae</taxon>
        <taxon>Mycosphaerellales</taxon>
        <taxon>Mycosphaerellaceae</taxon>
        <taxon>Pseudocercospora</taxon>
    </lineage>
</organism>
<dbReference type="GO" id="GO:0051603">
    <property type="term" value="P:proteolysis involved in protein catabolic process"/>
    <property type="evidence" value="ECO:0007669"/>
    <property type="project" value="UniProtKB-ARBA"/>
</dbReference>
<keyword evidence="10" id="KW-1185">Reference proteome</keyword>
<evidence type="ECO:0000256" key="3">
    <source>
        <dbReference type="ARBA" id="ARBA00022771"/>
    </source>
</evidence>
<dbReference type="HOGENOM" id="CLU_536511_0_0_1"/>
<keyword evidence="2" id="KW-0479">Metal-binding</keyword>
<evidence type="ECO:0000259" key="8">
    <source>
        <dbReference type="PROSITE" id="PS50089"/>
    </source>
</evidence>